<feature type="compositionally biased region" description="Polar residues" evidence="1">
    <location>
        <begin position="39"/>
        <end position="61"/>
    </location>
</feature>
<feature type="region of interest" description="Disordered" evidence="1">
    <location>
        <begin position="1"/>
        <end position="61"/>
    </location>
</feature>
<organism evidence="2 3">
    <name type="scientific">Corchorus olitorius</name>
    <dbReference type="NCBI Taxonomy" id="93759"/>
    <lineage>
        <taxon>Eukaryota</taxon>
        <taxon>Viridiplantae</taxon>
        <taxon>Streptophyta</taxon>
        <taxon>Embryophyta</taxon>
        <taxon>Tracheophyta</taxon>
        <taxon>Spermatophyta</taxon>
        <taxon>Magnoliopsida</taxon>
        <taxon>eudicotyledons</taxon>
        <taxon>Gunneridae</taxon>
        <taxon>Pentapetalae</taxon>
        <taxon>rosids</taxon>
        <taxon>malvids</taxon>
        <taxon>Malvales</taxon>
        <taxon>Malvaceae</taxon>
        <taxon>Grewioideae</taxon>
        <taxon>Apeibeae</taxon>
        <taxon>Corchorus</taxon>
    </lineage>
</organism>
<dbReference type="EMBL" id="AWUE01013040">
    <property type="protein sequence ID" value="OMP07802.1"/>
    <property type="molecule type" value="Genomic_DNA"/>
</dbReference>
<evidence type="ECO:0000256" key="1">
    <source>
        <dbReference type="SAM" id="MobiDB-lite"/>
    </source>
</evidence>
<sequence>MATASESHRSSDEAPTFKKWPPRLTEPRSHLRLPKNGLHSPNQGLPEASKSSTDLANPSSDLSDFEVEKLSWHGELFSFSLKVKFSFCLKLRANG</sequence>
<protein>
    <submittedName>
        <fullName evidence="2">Uncharacterized protein</fullName>
    </submittedName>
</protein>
<accession>A0A1R3KL40</accession>
<evidence type="ECO:0000313" key="2">
    <source>
        <dbReference type="EMBL" id="OMP07802.1"/>
    </source>
</evidence>
<reference evidence="3" key="1">
    <citation type="submission" date="2013-09" db="EMBL/GenBank/DDBJ databases">
        <title>Corchorus olitorius genome sequencing.</title>
        <authorList>
            <person name="Alam M."/>
            <person name="Haque M.S."/>
            <person name="Islam M.S."/>
            <person name="Emdad E.M."/>
            <person name="Islam M.M."/>
            <person name="Ahmed B."/>
            <person name="Halim A."/>
            <person name="Hossen Q.M.M."/>
            <person name="Hossain M.Z."/>
            <person name="Ahmed R."/>
            <person name="Khan M.M."/>
            <person name="Islam R."/>
            <person name="Rashid M.M."/>
            <person name="Khan S.A."/>
            <person name="Rahman M.S."/>
            <person name="Alam M."/>
            <person name="Yahiya A.S."/>
            <person name="Khan M.S."/>
            <person name="Azam M.S."/>
            <person name="Haque T."/>
            <person name="Lashkar M.Z.H."/>
            <person name="Akhand A.I."/>
            <person name="Morshed G."/>
            <person name="Roy S."/>
            <person name="Uddin K.S."/>
            <person name="Rabeya T."/>
            <person name="Hossain A.S."/>
            <person name="Chowdhury A."/>
            <person name="Snigdha A.R."/>
            <person name="Mortoza M.S."/>
            <person name="Matin S.A."/>
            <person name="Hoque S.M.E."/>
            <person name="Islam M.K."/>
            <person name="Roy D.K."/>
            <person name="Haider R."/>
            <person name="Moosa M.M."/>
            <person name="Elias S.M."/>
            <person name="Hasan A.M."/>
            <person name="Jahan S."/>
            <person name="Shafiuddin M."/>
            <person name="Mahmood N."/>
            <person name="Shommy N.S."/>
        </authorList>
    </citation>
    <scope>NUCLEOTIDE SEQUENCE [LARGE SCALE GENOMIC DNA]</scope>
    <source>
        <strain evidence="3">cv. O-4</strain>
    </source>
</reference>
<keyword evidence="3" id="KW-1185">Reference proteome</keyword>
<evidence type="ECO:0000313" key="3">
    <source>
        <dbReference type="Proteomes" id="UP000187203"/>
    </source>
</evidence>
<feature type="compositionally biased region" description="Basic and acidic residues" evidence="1">
    <location>
        <begin position="1"/>
        <end position="16"/>
    </location>
</feature>
<gene>
    <name evidence="2" type="ORF">COLO4_07035</name>
</gene>
<comment type="caution">
    <text evidence="2">The sequence shown here is derived from an EMBL/GenBank/DDBJ whole genome shotgun (WGS) entry which is preliminary data.</text>
</comment>
<proteinExistence type="predicted"/>
<name>A0A1R3KL40_9ROSI</name>
<dbReference type="AlphaFoldDB" id="A0A1R3KL40"/>
<dbReference type="Proteomes" id="UP000187203">
    <property type="component" value="Unassembled WGS sequence"/>
</dbReference>